<comment type="caution">
    <text evidence="1">The sequence shown here is derived from an EMBL/GenBank/DDBJ whole genome shotgun (WGS) entry which is preliminary data.</text>
</comment>
<evidence type="ECO:0000313" key="2">
    <source>
        <dbReference type="Proteomes" id="UP000029227"/>
    </source>
</evidence>
<dbReference type="EMBL" id="BBMN01000016">
    <property type="protein sequence ID" value="GAL07411.1"/>
    <property type="molecule type" value="Genomic_DNA"/>
</dbReference>
<sequence length="44" mass="4687">MLSLLDHATSGKVLIRQDGKAGVTKYAAPVYFAIGSSKKYLSNS</sequence>
<evidence type="ECO:0000313" key="1">
    <source>
        <dbReference type="EMBL" id="GAL07411.1"/>
    </source>
</evidence>
<accession>A0A090QX16</accession>
<reference evidence="1 2" key="1">
    <citation type="journal article" date="2014" name="Genome Announc.">
        <title>Draft Genome Sequences of Two Vibrionaceae Species, Vibrio ponticus C121 and Photobacterium aphoticum C119, Isolated as Coral Reef Microbiota.</title>
        <authorList>
            <person name="Al-saari N."/>
            <person name="Meirelles P.M."/>
            <person name="Mino S."/>
            <person name="Suda W."/>
            <person name="Oshima K."/>
            <person name="Hattori M."/>
            <person name="Ohkuma M."/>
            <person name="Thompson F.L."/>
            <person name="Gomez-Gil B."/>
            <person name="Sawabe T."/>
            <person name="Sawabe T."/>
        </authorList>
    </citation>
    <scope>NUCLEOTIDE SEQUENCE [LARGE SCALE GENOMIC DNA]</scope>
    <source>
        <strain evidence="1 2">JCM 19237</strain>
    </source>
</reference>
<gene>
    <name evidence="1" type="ORF">JCM19237_3350</name>
</gene>
<dbReference type="Proteomes" id="UP000029227">
    <property type="component" value="Unassembled WGS sequence"/>
</dbReference>
<dbReference type="AlphaFoldDB" id="A0A090QX16"/>
<organism evidence="1 2">
    <name type="scientific">Photobacterium aphoticum</name>
    <dbReference type="NCBI Taxonomy" id="754436"/>
    <lineage>
        <taxon>Bacteria</taxon>
        <taxon>Pseudomonadati</taxon>
        <taxon>Pseudomonadota</taxon>
        <taxon>Gammaproteobacteria</taxon>
        <taxon>Vibrionales</taxon>
        <taxon>Vibrionaceae</taxon>
        <taxon>Photobacterium</taxon>
    </lineage>
</organism>
<proteinExistence type="predicted"/>
<dbReference type="STRING" id="754436.JCM19237_3350"/>
<name>A0A090QX16_9GAMM</name>
<protein>
    <submittedName>
        <fullName evidence="1">Uncharacterized protein</fullName>
    </submittedName>
</protein>